<gene>
    <name evidence="2" type="ORF">GWI33_000234</name>
</gene>
<evidence type="ECO:0000313" key="3">
    <source>
        <dbReference type="Proteomes" id="UP000625711"/>
    </source>
</evidence>
<comment type="caution">
    <text evidence="2">The sequence shown here is derived from an EMBL/GenBank/DDBJ whole genome shotgun (WGS) entry which is preliminary data.</text>
</comment>
<accession>A0A834IYL1</accession>
<feature type="region of interest" description="Disordered" evidence="1">
    <location>
        <begin position="43"/>
        <end position="63"/>
    </location>
</feature>
<dbReference type="Proteomes" id="UP000625711">
    <property type="component" value="Unassembled WGS sequence"/>
</dbReference>
<dbReference type="EMBL" id="JAACXV010000002">
    <property type="protein sequence ID" value="KAF7287887.1"/>
    <property type="molecule type" value="Genomic_DNA"/>
</dbReference>
<evidence type="ECO:0000256" key="1">
    <source>
        <dbReference type="SAM" id="MobiDB-lite"/>
    </source>
</evidence>
<proteinExistence type="predicted"/>
<evidence type="ECO:0000313" key="2">
    <source>
        <dbReference type="EMBL" id="KAF7287887.1"/>
    </source>
</evidence>
<protein>
    <submittedName>
        <fullName evidence="2">Uncharacterized protein</fullName>
    </submittedName>
</protein>
<reference evidence="2" key="1">
    <citation type="submission" date="2020-08" db="EMBL/GenBank/DDBJ databases">
        <title>Genome sequencing and assembly of the red palm weevil Rhynchophorus ferrugineus.</title>
        <authorList>
            <person name="Dias G.B."/>
            <person name="Bergman C.M."/>
            <person name="Manee M."/>
        </authorList>
    </citation>
    <scope>NUCLEOTIDE SEQUENCE</scope>
    <source>
        <strain evidence="2">AA-2017</strain>
        <tissue evidence="2">Whole larva</tissue>
    </source>
</reference>
<dbReference type="AlphaFoldDB" id="A0A834IYL1"/>
<sequence length="148" mass="16713">MEKELDQAQCQELAEKLRSKNNHYGPDFLPMARTDSQVVAVHRPSSTPPHRIARQKPNTSRHAPRNLIFSFRLSRAELSPPRAYWSATSHNNFQARSLGQNAITEDVGGGYSAIRIRFTPRRKATSSLNNQKTETISKTVILISVIFV</sequence>
<organism evidence="2 3">
    <name type="scientific">Rhynchophorus ferrugineus</name>
    <name type="common">Red palm weevil</name>
    <name type="synonym">Curculio ferrugineus</name>
    <dbReference type="NCBI Taxonomy" id="354439"/>
    <lineage>
        <taxon>Eukaryota</taxon>
        <taxon>Metazoa</taxon>
        <taxon>Ecdysozoa</taxon>
        <taxon>Arthropoda</taxon>
        <taxon>Hexapoda</taxon>
        <taxon>Insecta</taxon>
        <taxon>Pterygota</taxon>
        <taxon>Neoptera</taxon>
        <taxon>Endopterygota</taxon>
        <taxon>Coleoptera</taxon>
        <taxon>Polyphaga</taxon>
        <taxon>Cucujiformia</taxon>
        <taxon>Curculionidae</taxon>
        <taxon>Dryophthorinae</taxon>
        <taxon>Rhynchophorus</taxon>
    </lineage>
</organism>
<name>A0A834IYL1_RHYFE</name>
<keyword evidence="3" id="KW-1185">Reference proteome</keyword>